<evidence type="ECO:0000313" key="2">
    <source>
        <dbReference type="EMBL" id="GBO15186.1"/>
    </source>
</evidence>
<name>A0A4Y2UU09_ARAVE</name>
<feature type="signal peptide" evidence="1">
    <location>
        <begin position="1"/>
        <end position="22"/>
    </location>
</feature>
<keyword evidence="1" id="KW-0732">Signal</keyword>
<feature type="chain" id="PRO_5021239001" description="Secreted protein" evidence="1">
    <location>
        <begin position="23"/>
        <end position="107"/>
    </location>
</feature>
<organism evidence="2 3">
    <name type="scientific">Araneus ventricosus</name>
    <name type="common">Orbweaver spider</name>
    <name type="synonym">Epeira ventricosa</name>
    <dbReference type="NCBI Taxonomy" id="182803"/>
    <lineage>
        <taxon>Eukaryota</taxon>
        <taxon>Metazoa</taxon>
        <taxon>Ecdysozoa</taxon>
        <taxon>Arthropoda</taxon>
        <taxon>Chelicerata</taxon>
        <taxon>Arachnida</taxon>
        <taxon>Araneae</taxon>
        <taxon>Araneomorphae</taxon>
        <taxon>Entelegynae</taxon>
        <taxon>Araneoidea</taxon>
        <taxon>Araneidae</taxon>
        <taxon>Araneus</taxon>
    </lineage>
</organism>
<evidence type="ECO:0000313" key="3">
    <source>
        <dbReference type="Proteomes" id="UP000499080"/>
    </source>
</evidence>
<evidence type="ECO:0008006" key="4">
    <source>
        <dbReference type="Google" id="ProtNLM"/>
    </source>
</evidence>
<keyword evidence="3" id="KW-1185">Reference proteome</keyword>
<dbReference type="Proteomes" id="UP000499080">
    <property type="component" value="Unassembled WGS sequence"/>
</dbReference>
<protein>
    <recommendedName>
        <fullName evidence="4">Secreted protein</fullName>
    </recommendedName>
</protein>
<accession>A0A4Y2UU09</accession>
<evidence type="ECO:0000256" key="1">
    <source>
        <dbReference type="SAM" id="SignalP"/>
    </source>
</evidence>
<reference evidence="2 3" key="1">
    <citation type="journal article" date="2019" name="Sci. Rep.">
        <title>Orb-weaving spider Araneus ventricosus genome elucidates the spidroin gene catalogue.</title>
        <authorList>
            <person name="Kono N."/>
            <person name="Nakamura H."/>
            <person name="Ohtoshi R."/>
            <person name="Moran D.A.P."/>
            <person name="Shinohara A."/>
            <person name="Yoshida Y."/>
            <person name="Fujiwara M."/>
            <person name="Mori M."/>
            <person name="Tomita M."/>
            <person name="Arakawa K."/>
        </authorList>
    </citation>
    <scope>NUCLEOTIDE SEQUENCE [LARGE SCALE GENOMIC DNA]</scope>
</reference>
<gene>
    <name evidence="2" type="ORF">AVEN_59215_1</name>
</gene>
<sequence>MVTSMFALTCCSLVMNLRSCRAELAASLQTCIARLLQLCCKLKLLYGCIFYAQRGTLAIWQADNLASPPMSVAIPSMILHKGVRMDSERNDIDPPGSACDMRLKVSD</sequence>
<proteinExistence type="predicted"/>
<dbReference type="AlphaFoldDB" id="A0A4Y2UU09"/>
<dbReference type="EMBL" id="BGPR01039256">
    <property type="protein sequence ID" value="GBO15186.1"/>
    <property type="molecule type" value="Genomic_DNA"/>
</dbReference>
<comment type="caution">
    <text evidence="2">The sequence shown here is derived from an EMBL/GenBank/DDBJ whole genome shotgun (WGS) entry which is preliminary data.</text>
</comment>